<dbReference type="OrthoDB" id="2430277at2759"/>
<evidence type="ECO:0000256" key="1">
    <source>
        <dbReference type="SAM" id="MobiDB-lite"/>
    </source>
</evidence>
<feature type="compositionally biased region" description="Low complexity" evidence="1">
    <location>
        <begin position="183"/>
        <end position="197"/>
    </location>
</feature>
<gene>
    <name evidence="3" type="ORF">FH972_025654</name>
</gene>
<dbReference type="Proteomes" id="UP000327013">
    <property type="component" value="Unassembled WGS sequence"/>
</dbReference>
<proteinExistence type="predicted"/>
<dbReference type="CDD" id="cd22064">
    <property type="entry name" value="WH2_WAS_WASL"/>
    <property type="match status" value="1"/>
</dbReference>
<feature type="region of interest" description="Disordered" evidence="1">
    <location>
        <begin position="1"/>
        <end position="96"/>
    </location>
</feature>
<keyword evidence="4" id="KW-1185">Reference proteome</keyword>
<protein>
    <recommendedName>
        <fullName evidence="2">WH2 domain-containing protein</fullName>
    </recommendedName>
</protein>
<comment type="caution">
    <text evidence="3">The sequence shown here is derived from an EMBL/GenBank/DDBJ whole genome shotgun (WGS) entry which is preliminary data.</text>
</comment>
<name>A0A5N6L290_9ROSI</name>
<dbReference type="PROSITE" id="PS51082">
    <property type="entry name" value="WH2"/>
    <property type="match status" value="1"/>
</dbReference>
<dbReference type="GO" id="GO:0003779">
    <property type="term" value="F:actin binding"/>
    <property type="evidence" value="ECO:0007669"/>
    <property type="project" value="InterPro"/>
</dbReference>
<dbReference type="Pfam" id="PF02205">
    <property type="entry name" value="WH2"/>
    <property type="match status" value="1"/>
</dbReference>
<reference evidence="3 4" key="1">
    <citation type="submission" date="2019-06" db="EMBL/GenBank/DDBJ databases">
        <title>A chromosomal-level reference genome of Carpinus fangiana (Coryloideae, Betulaceae).</title>
        <authorList>
            <person name="Yang X."/>
            <person name="Wang Z."/>
            <person name="Zhang L."/>
            <person name="Hao G."/>
            <person name="Liu J."/>
            <person name="Yang Y."/>
        </authorList>
    </citation>
    <scope>NUCLEOTIDE SEQUENCE [LARGE SCALE GENOMIC DNA]</scope>
    <source>
        <strain evidence="3">Cfa_2016G</strain>
        <tissue evidence="3">Leaf</tissue>
    </source>
</reference>
<evidence type="ECO:0000313" key="3">
    <source>
        <dbReference type="EMBL" id="KAB8556617.1"/>
    </source>
</evidence>
<dbReference type="AlphaFoldDB" id="A0A5N6L290"/>
<feature type="compositionally biased region" description="Pro residues" evidence="1">
    <location>
        <begin position="149"/>
        <end position="172"/>
    </location>
</feature>
<sequence length="245" mass="24094">MPGSAGAPPPPPMPSTTAAPTNITKGRGALLGDIEKGRKLKKAVTNDRSAPLVGKEVNASSGPPAGGAPPVPRLNAPDANRVRANSDAPPASVASAVPQLGGILAGGIPKLRKTAGGVATGAAGDSAYQSDPESQRSSSAPRLPTSAAPRPPGAPPAPPPVPGSTAPPPPPAGVSFLKSNLRPTPASATSAPDTTPPRCDASCTSYIYSNPSFSTASSAFGPPATTLIAISSIFTASFNNSDALF</sequence>
<evidence type="ECO:0000259" key="2">
    <source>
        <dbReference type="PROSITE" id="PS51082"/>
    </source>
</evidence>
<accession>A0A5N6L290</accession>
<feature type="compositionally biased region" description="Polar residues" evidence="1">
    <location>
        <begin position="127"/>
        <end position="140"/>
    </location>
</feature>
<organism evidence="3 4">
    <name type="scientific">Carpinus fangiana</name>
    <dbReference type="NCBI Taxonomy" id="176857"/>
    <lineage>
        <taxon>Eukaryota</taxon>
        <taxon>Viridiplantae</taxon>
        <taxon>Streptophyta</taxon>
        <taxon>Embryophyta</taxon>
        <taxon>Tracheophyta</taxon>
        <taxon>Spermatophyta</taxon>
        <taxon>Magnoliopsida</taxon>
        <taxon>eudicotyledons</taxon>
        <taxon>Gunneridae</taxon>
        <taxon>Pentapetalae</taxon>
        <taxon>rosids</taxon>
        <taxon>fabids</taxon>
        <taxon>Fagales</taxon>
        <taxon>Betulaceae</taxon>
        <taxon>Carpinus</taxon>
    </lineage>
</organism>
<feature type="domain" description="WH2" evidence="2">
    <location>
        <begin position="26"/>
        <end position="43"/>
    </location>
</feature>
<evidence type="ECO:0000313" key="4">
    <source>
        <dbReference type="Proteomes" id="UP000327013"/>
    </source>
</evidence>
<feature type="region of interest" description="Disordered" evidence="1">
    <location>
        <begin position="117"/>
        <end position="198"/>
    </location>
</feature>
<dbReference type="SMART" id="SM00246">
    <property type="entry name" value="WH2"/>
    <property type="match status" value="2"/>
</dbReference>
<dbReference type="EMBL" id="VIBQ01000062">
    <property type="protein sequence ID" value="KAB8556617.1"/>
    <property type="molecule type" value="Genomic_DNA"/>
</dbReference>
<dbReference type="InterPro" id="IPR003124">
    <property type="entry name" value="WH2_dom"/>
</dbReference>